<reference evidence="1 2" key="1">
    <citation type="journal article" date="2024" name="Plant Biotechnol. J.">
        <title>Genome and CRISPR/Cas9 system of a widespread forest tree (Populus alba) in the world.</title>
        <authorList>
            <person name="Liu Y.J."/>
            <person name="Jiang P.F."/>
            <person name="Han X.M."/>
            <person name="Li X.Y."/>
            <person name="Wang H.M."/>
            <person name="Wang Y.J."/>
            <person name="Wang X.X."/>
            <person name="Zeng Q.Y."/>
        </authorList>
    </citation>
    <scope>NUCLEOTIDE SEQUENCE [LARGE SCALE GENOMIC DNA]</scope>
    <source>
        <strain evidence="2">cv. PAL-ZL1</strain>
    </source>
</reference>
<organism evidence="1 2">
    <name type="scientific">Populus alba</name>
    <name type="common">White poplar</name>
    <dbReference type="NCBI Taxonomy" id="43335"/>
    <lineage>
        <taxon>Eukaryota</taxon>
        <taxon>Viridiplantae</taxon>
        <taxon>Streptophyta</taxon>
        <taxon>Embryophyta</taxon>
        <taxon>Tracheophyta</taxon>
        <taxon>Spermatophyta</taxon>
        <taxon>Magnoliopsida</taxon>
        <taxon>eudicotyledons</taxon>
        <taxon>Gunneridae</taxon>
        <taxon>Pentapetalae</taxon>
        <taxon>rosids</taxon>
        <taxon>fabids</taxon>
        <taxon>Malpighiales</taxon>
        <taxon>Salicaceae</taxon>
        <taxon>Saliceae</taxon>
        <taxon>Populus</taxon>
    </lineage>
</organism>
<evidence type="ECO:0000313" key="1">
    <source>
        <dbReference type="EMBL" id="KAL3573278.1"/>
    </source>
</evidence>
<protein>
    <submittedName>
        <fullName evidence="1">Uncharacterized protein</fullName>
    </submittedName>
</protein>
<sequence length="281" mass="30693">MVEMLVEFVAAYNAGLEGKKVHKTGLKIPPEPSIYAPKLNNTSPLRGLALPMGAQDIDCSGVEGPGRCSPLSQIAGPGQDGSWEFKDIPISTGIGIFLSRVGTMLMGAGNLKGVYGLKEVRWVQWESYGANVMGCGEEGSRVCGFAQSQDAYDSAVNGFIHHTGGGGRSSDYLAILCTKKKLIEYPNLHGYMRDIYQMPKVAETCNFSAIMDGYYKVLFPLNPGSNLSCYAFWIDEMLPVVLCNQTELKRKKAILHIRAIDFELETGRQTIASIESWHVLG</sequence>
<keyword evidence="2" id="KW-1185">Reference proteome</keyword>
<accession>A0ACC4B3X0</accession>
<dbReference type="Proteomes" id="UP000309997">
    <property type="component" value="Unassembled WGS sequence"/>
</dbReference>
<proteinExistence type="predicted"/>
<evidence type="ECO:0000313" key="2">
    <source>
        <dbReference type="Proteomes" id="UP000309997"/>
    </source>
</evidence>
<dbReference type="EMBL" id="RCHU02000014">
    <property type="protein sequence ID" value="KAL3573278.1"/>
    <property type="molecule type" value="Genomic_DNA"/>
</dbReference>
<name>A0ACC4B3X0_POPAL</name>
<gene>
    <name evidence="1" type="ORF">D5086_027182</name>
</gene>
<comment type="caution">
    <text evidence="1">The sequence shown here is derived from an EMBL/GenBank/DDBJ whole genome shotgun (WGS) entry which is preliminary data.</text>
</comment>